<dbReference type="Proteomes" id="UP001327560">
    <property type="component" value="Chromosome 2"/>
</dbReference>
<gene>
    <name evidence="2" type="ORF">Cni_G06601</name>
</gene>
<protein>
    <recommendedName>
        <fullName evidence="4">Zinc knuckle CX2CX4HX4C domain-containing protein</fullName>
    </recommendedName>
</protein>
<evidence type="ECO:0000313" key="2">
    <source>
        <dbReference type="EMBL" id="WOK97893.1"/>
    </source>
</evidence>
<dbReference type="AlphaFoldDB" id="A0AAQ3JXA6"/>
<organism evidence="2 3">
    <name type="scientific">Canna indica</name>
    <name type="common">Indian-shot</name>
    <dbReference type="NCBI Taxonomy" id="4628"/>
    <lineage>
        <taxon>Eukaryota</taxon>
        <taxon>Viridiplantae</taxon>
        <taxon>Streptophyta</taxon>
        <taxon>Embryophyta</taxon>
        <taxon>Tracheophyta</taxon>
        <taxon>Spermatophyta</taxon>
        <taxon>Magnoliopsida</taxon>
        <taxon>Liliopsida</taxon>
        <taxon>Zingiberales</taxon>
        <taxon>Cannaceae</taxon>
        <taxon>Canna</taxon>
    </lineage>
</organism>
<dbReference type="InterPro" id="IPR040256">
    <property type="entry name" value="At4g02000-like"/>
</dbReference>
<feature type="compositionally biased region" description="Polar residues" evidence="1">
    <location>
        <begin position="160"/>
        <end position="179"/>
    </location>
</feature>
<proteinExistence type="predicted"/>
<dbReference type="PANTHER" id="PTHR31286">
    <property type="entry name" value="GLYCINE-RICH CELL WALL STRUCTURAL PROTEIN 1.8-LIKE"/>
    <property type="match status" value="1"/>
</dbReference>
<evidence type="ECO:0000313" key="3">
    <source>
        <dbReference type="Proteomes" id="UP001327560"/>
    </source>
</evidence>
<accession>A0AAQ3JXA6</accession>
<keyword evidence="3" id="KW-1185">Reference proteome</keyword>
<dbReference type="PANTHER" id="PTHR31286:SF99">
    <property type="entry name" value="DUF4283 DOMAIN-CONTAINING PROTEIN"/>
    <property type="match status" value="1"/>
</dbReference>
<reference evidence="2 3" key="1">
    <citation type="submission" date="2023-10" db="EMBL/GenBank/DDBJ databases">
        <title>Chromosome-scale genome assembly provides insights into flower coloration mechanisms of Canna indica.</title>
        <authorList>
            <person name="Li C."/>
        </authorList>
    </citation>
    <scope>NUCLEOTIDE SEQUENCE [LARGE SCALE GENOMIC DNA]</scope>
    <source>
        <tissue evidence="2">Flower</tissue>
    </source>
</reference>
<feature type="region of interest" description="Disordered" evidence="1">
    <location>
        <begin position="281"/>
        <end position="309"/>
    </location>
</feature>
<evidence type="ECO:0000256" key="1">
    <source>
        <dbReference type="SAM" id="MobiDB-lite"/>
    </source>
</evidence>
<feature type="region of interest" description="Disordered" evidence="1">
    <location>
        <begin position="76"/>
        <end position="98"/>
    </location>
</feature>
<name>A0AAQ3JXA6_9LILI</name>
<feature type="region of interest" description="Disordered" evidence="1">
    <location>
        <begin position="138"/>
        <end position="193"/>
    </location>
</feature>
<evidence type="ECO:0008006" key="4">
    <source>
        <dbReference type="Google" id="ProtNLM"/>
    </source>
</evidence>
<feature type="compositionally biased region" description="Basic residues" evidence="1">
    <location>
        <begin position="182"/>
        <end position="192"/>
    </location>
</feature>
<dbReference type="EMBL" id="CP136891">
    <property type="protein sequence ID" value="WOK97893.1"/>
    <property type="molecule type" value="Genomic_DNA"/>
</dbReference>
<sequence length="327" mass="37005">MIANSLGKLISIDNRSFEFQRGRYIRVCVEIDLSLPINQGVWISIPGDKFFQPVVYENLPLVYFLCGLVGHKKNSCPKKNDHPMASTPSEVPPSELVNEDNVKSNNCLDIDDVVDTQAHTNEDYVYGPWVQVRRRRERRNFPKQQPYAPTNGVSKPLKETNATSNPFGDVQNDTENNAPNIGHKKSYFKGKTHITNSRASRPIDKGKNKILENNPSEVSSMYIEKTPYVGFNSLNRNLDKESSEAPSSIYRSFDKMVEGVLIMFQANPSLLESTKLKSHKKSNVRNISSSLGRVRKKLEDEGPSKGKRHRSGEFSFLIEGLTKHIHL</sequence>